<reference evidence="2" key="1">
    <citation type="journal article" date="2023" name="Mol. Phylogenet. Evol.">
        <title>Genome-scale phylogeny and comparative genomics of the fungal order Sordariales.</title>
        <authorList>
            <person name="Hensen N."/>
            <person name="Bonometti L."/>
            <person name="Westerberg I."/>
            <person name="Brannstrom I.O."/>
            <person name="Guillou S."/>
            <person name="Cros-Aarteil S."/>
            <person name="Calhoun S."/>
            <person name="Haridas S."/>
            <person name="Kuo A."/>
            <person name="Mondo S."/>
            <person name="Pangilinan J."/>
            <person name="Riley R."/>
            <person name="LaButti K."/>
            <person name="Andreopoulos B."/>
            <person name="Lipzen A."/>
            <person name="Chen C."/>
            <person name="Yan M."/>
            <person name="Daum C."/>
            <person name="Ng V."/>
            <person name="Clum A."/>
            <person name="Steindorff A."/>
            <person name="Ohm R.A."/>
            <person name="Martin F."/>
            <person name="Silar P."/>
            <person name="Natvig D.O."/>
            <person name="Lalanne C."/>
            <person name="Gautier V."/>
            <person name="Ament-Velasquez S.L."/>
            <person name="Kruys A."/>
            <person name="Hutchinson M.I."/>
            <person name="Powell A.J."/>
            <person name="Barry K."/>
            <person name="Miller A.N."/>
            <person name="Grigoriev I.V."/>
            <person name="Debuchy R."/>
            <person name="Gladieux P."/>
            <person name="Hiltunen Thoren M."/>
            <person name="Johannesson H."/>
        </authorList>
    </citation>
    <scope>NUCLEOTIDE SEQUENCE</scope>
    <source>
        <strain evidence="2">CBS 626.80</strain>
    </source>
</reference>
<evidence type="ECO:0000313" key="3">
    <source>
        <dbReference type="Proteomes" id="UP001303222"/>
    </source>
</evidence>
<protein>
    <recommendedName>
        <fullName evidence="4">Secreted protein</fullName>
    </recommendedName>
</protein>
<evidence type="ECO:0000313" key="2">
    <source>
        <dbReference type="EMBL" id="KAK3953698.1"/>
    </source>
</evidence>
<keyword evidence="3" id="KW-1185">Reference proteome</keyword>
<feature type="chain" id="PRO_5043031522" description="Secreted protein" evidence="1">
    <location>
        <begin position="24"/>
        <end position="79"/>
    </location>
</feature>
<sequence>MQRAHLQSLPIPFMCALLPVSTALLPPSRLGHHREPHETRRLINPFRPFNSCQQHLLQFPRSSLTPSQELLCRERRLSV</sequence>
<gene>
    <name evidence="2" type="ORF">QBC32DRAFT_338277</name>
</gene>
<evidence type="ECO:0008006" key="4">
    <source>
        <dbReference type="Google" id="ProtNLM"/>
    </source>
</evidence>
<keyword evidence="1" id="KW-0732">Signal</keyword>
<reference evidence="2" key="2">
    <citation type="submission" date="2023-06" db="EMBL/GenBank/DDBJ databases">
        <authorList>
            <consortium name="Lawrence Berkeley National Laboratory"/>
            <person name="Mondo S.J."/>
            <person name="Hensen N."/>
            <person name="Bonometti L."/>
            <person name="Westerberg I."/>
            <person name="Brannstrom I.O."/>
            <person name="Guillou S."/>
            <person name="Cros-Aarteil S."/>
            <person name="Calhoun S."/>
            <person name="Haridas S."/>
            <person name="Kuo A."/>
            <person name="Pangilinan J."/>
            <person name="Riley R."/>
            <person name="Labutti K."/>
            <person name="Andreopoulos B."/>
            <person name="Lipzen A."/>
            <person name="Chen C."/>
            <person name="Yanf M."/>
            <person name="Daum C."/>
            <person name="Ng V."/>
            <person name="Clum A."/>
            <person name="Steindorff A."/>
            <person name="Ohm R."/>
            <person name="Martin F."/>
            <person name="Silar P."/>
            <person name="Natvig D."/>
            <person name="Lalanne C."/>
            <person name="Gautier V."/>
            <person name="Ament-Velasquez S.L."/>
            <person name="Kruys A."/>
            <person name="Hutchinson M.I."/>
            <person name="Powell A.J."/>
            <person name="Barry K."/>
            <person name="Miller A.N."/>
            <person name="Grigoriev I.V."/>
            <person name="Debuchy R."/>
            <person name="Gladieux P."/>
            <person name="Thoren M.H."/>
            <person name="Johannesson H."/>
        </authorList>
    </citation>
    <scope>NUCLEOTIDE SEQUENCE</scope>
    <source>
        <strain evidence="2">CBS 626.80</strain>
    </source>
</reference>
<dbReference type="Proteomes" id="UP001303222">
    <property type="component" value="Unassembled WGS sequence"/>
</dbReference>
<proteinExistence type="predicted"/>
<dbReference type="AlphaFoldDB" id="A0AAN6NYY4"/>
<accession>A0AAN6NYY4</accession>
<dbReference type="EMBL" id="MU859101">
    <property type="protein sequence ID" value="KAK3953698.1"/>
    <property type="molecule type" value="Genomic_DNA"/>
</dbReference>
<comment type="caution">
    <text evidence="2">The sequence shown here is derived from an EMBL/GenBank/DDBJ whole genome shotgun (WGS) entry which is preliminary data.</text>
</comment>
<feature type="signal peptide" evidence="1">
    <location>
        <begin position="1"/>
        <end position="23"/>
    </location>
</feature>
<name>A0AAN6NYY4_9PEZI</name>
<organism evidence="2 3">
    <name type="scientific">Pseudoneurospora amorphoporcata</name>
    <dbReference type="NCBI Taxonomy" id="241081"/>
    <lineage>
        <taxon>Eukaryota</taxon>
        <taxon>Fungi</taxon>
        <taxon>Dikarya</taxon>
        <taxon>Ascomycota</taxon>
        <taxon>Pezizomycotina</taxon>
        <taxon>Sordariomycetes</taxon>
        <taxon>Sordariomycetidae</taxon>
        <taxon>Sordariales</taxon>
        <taxon>Sordariaceae</taxon>
        <taxon>Pseudoneurospora</taxon>
    </lineage>
</organism>
<evidence type="ECO:0000256" key="1">
    <source>
        <dbReference type="SAM" id="SignalP"/>
    </source>
</evidence>